<feature type="domain" description="Peptidase S1" evidence="2">
    <location>
        <begin position="320"/>
        <end position="557"/>
    </location>
</feature>
<dbReference type="GO" id="GO:0006508">
    <property type="term" value="P:proteolysis"/>
    <property type="evidence" value="ECO:0007669"/>
    <property type="project" value="InterPro"/>
</dbReference>
<dbReference type="Pfam" id="PF00089">
    <property type="entry name" value="Trypsin"/>
    <property type="match status" value="1"/>
</dbReference>
<dbReference type="SMART" id="SM00020">
    <property type="entry name" value="Tryp_SPc"/>
    <property type="match status" value="1"/>
</dbReference>
<dbReference type="Proteomes" id="UP000507470">
    <property type="component" value="Unassembled WGS sequence"/>
</dbReference>
<dbReference type="EMBL" id="CACVKT020003987">
    <property type="protein sequence ID" value="CAC5387168.1"/>
    <property type="molecule type" value="Genomic_DNA"/>
</dbReference>
<evidence type="ECO:0000259" key="2">
    <source>
        <dbReference type="PROSITE" id="PS50240"/>
    </source>
</evidence>
<proteinExistence type="predicted"/>
<accession>A0A6J8BT76</accession>
<keyword evidence="4" id="KW-1185">Reference proteome</keyword>
<name>A0A6J8BT76_MYTCO</name>
<dbReference type="InterPro" id="IPR001254">
    <property type="entry name" value="Trypsin_dom"/>
</dbReference>
<dbReference type="PROSITE" id="PS50240">
    <property type="entry name" value="TRYPSIN_DOM"/>
    <property type="match status" value="1"/>
</dbReference>
<dbReference type="InterPro" id="IPR022041">
    <property type="entry name" value="Methyltransf_FA"/>
</dbReference>
<gene>
    <name evidence="3" type="ORF">MCOR_22534</name>
</gene>
<dbReference type="AlphaFoldDB" id="A0A6J8BT76"/>
<dbReference type="InterPro" id="IPR043504">
    <property type="entry name" value="Peptidase_S1_PA_chymotrypsin"/>
</dbReference>
<evidence type="ECO:0000313" key="3">
    <source>
        <dbReference type="EMBL" id="CAC5387168.1"/>
    </source>
</evidence>
<protein>
    <recommendedName>
        <fullName evidence="2">Peptidase S1 domain-containing protein</fullName>
    </recommendedName>
</protein>
<dbReference type="PRINTS" id="PR00722">
    <property type="entry name" value="CHYMOTRYPSIN"/>
</dbReference>
<dbReference type="PANTHER" id="PTHR24250:SF27">
    <property type="entry name" value="ELASTASE 2 LIKE"/>
    <property type="match status" value="1"/>
</dbReference>
<organism evidence="3 4">
    <name type="scientific">Mytilus coruscus</name>
    <name type="common">Sea mussel</name>
    <dbReference type="NCBI Taxonomy" id="42192"/>
    <lineage>
        <taxon>Eukaryota</taxon>
        <taxon>Metazoa</taxon>
        <taxon>Spiralia</taxon>
        <taxon>Lophotrochozoa</taxon>
        <taxon>Mollusca</taxon>
        <taxon>Bivalvia</taxon>
        <taxon>Autobranchia</taxon>
        <taxon>Pteriomorphia</taxon>
        <taxon>Mytilida</taxon>
        <taxon>Mytiloidea</taxon>
        <taxon>Mytilidae</taxon>
        <taxon>Mytilinae</taxon>
        <taxon>Mytilus</taxon>
    </lineage>
</organism>
<evidence type="ECO:0000256" key="1">
    <source>
        <dbReference type="ARBA" id="ARBA00023157"/>
    </source>
</evidence>
<dbReference type="SUPFAM" id="SSF50494">
    <property type="entry name" value="Trypsin-like serine proteases"/>
    <property type="match status" value="1"/>
</dbReference>
<dbReference type="InterPro" id="IPR001314">
    <property type="entry name" value="Peptidase_S1A"/>
</dbReference>
<keyword evidence="1" id="KW-1015">Disulfide bond</keyword>
<dbReference type="Pfam" id="PF12248">
    <property type="entry name" value="Methyltransf_FA"/>
    <property type="match status" value="1"/>
</dbReference>
<dbReference type="InterPro" id="IPR009003">
    <property type="entry name" value="Peptidase_S1_PA"/>
</dbReference>
<dbReference type="Gene3D" id="2.40.10.10">
    <property type="entry name" value="Trypsin-like serine proteases"/>
    <property type="match status" value="1"/>
</dbReference>
<dbReference type="PANTHER" id="PTHR24250">
    <property type="entry name" value="CHYMOTRYPSIN-RELATED"/>
    <property type="match status" value="1"/>
</dbReference>
<sequence>MNQALPKEFVITDPEETSLKEEGIFYPDMNYLQFGIKGIRDAHLSFDINRYLVIIGGWGNSKTSLHLRGLSEPIDEYHGPILDRYTYNSFWMSWNRSHIYVGQGNTSGHNILLLGISECLPDAVDVRLHSAFGVTVHWLINDADKDDWLLNTDLYCDNTSTATSGPIEDVTYVPSISPSTQKTSNIFADTDSTEQDLYTFTEFSSSTPNSACECPCSKFVNNYTTEFPIEQEMRIRKRLEELENAIRINPMTTSKYRATRISAPDDRFSSKVIGWIGNIDRHIHGQLFLNLVFRIAIIMKSILVVIILTAILPDKIVVGIAGGKDAAIEDFPYVARIEARDRKGEPWEDWCTAVILSETRLLTIARCLEDPLINRRVLCGFSDISDPNKQIRTKNTRKRKFKSKNDDALWENDIAVIELHTPLTFGPTCKSIPYSTSSDSVDLDNCQIAGWGEIDSDGTEPENLQFAKDITILTTEECRQLNTPTKFVDTQICVIDENRKIQPCFGDNGGPLACTTNDGTTVLSGIFAWQYATCNGNRSTAYTNIPLYADWIKRQTGIEGYPLN</sequence>
<dbReference type="GO" id="GO:0004252">
    <property type="term" value="F:serine-type endopeptidase activity"/>
    <property type="evidence" value="ECO:0007669"/>
    <property type="project" value="InterPro"/>
</dbReference>
<reference evidence="3 4" key="1">
    <citation type="submission" date="2020-06" db="EMBL/GenBank/DDBJ databases">
        <authorList>
            <person name="Li R."/>
            <person name="Bekaert M."/>
        </authorList>
    </citation>
    <scope>NUCLEOTIDE SEQUENCE [LARGE SCALE GENOMIC DNA]</scope>
    <source>
        <strain evidence="4">wild</strain>
    </source>
</reference>
<dbReference type="OrthoDB" id="6056466at2759"/>
<dbReference type="CDD" id="cd00190">
    <property type="entry name" value="Tryp_SPc"/>
    <property type="match status" value="1"/>
</dbReference>
<evidence type="ECO:0000313" key="4">
    <source>
        <dbReference type="Proteomes" id="UP000507470"/>
    </source>
</evidence>